<dbReference type="GO" id="GO:0006457">
    <property type="term" value="P:protein folding"/>
    <property type="evidence" value="ECO:0000318"/>
    <property type="project" value="GO_Central"/>
</dbReference>
<dbReference type="GO" id="GO:0009651">
    <property type="term" value="P:response to salt stress"/>
    <property type="evidence" value="ECO:0000318"/>
    <property type="project" value="GO_Central"/>
</dbReference>
<dbReference type="GO" id="GO:0009408">
    <property type="term" value="P:response to heat"/>
    <property type="evidence" value="ECO:0000318"/>
    <property type="project" value="GO_Central"/>
</dbReference>
<dbReference type="OrthoDB" id="9792695at2"/>
<dbReference type="PATRIC" id="fig|243231.5.peg.2436"/>
<dbReference type="KEGG" id="gsu:GSU2409"/>
<dbReference type="PROSITE" id="PS01031">
    <property type="entry name" value="SHSP"/>
    <property type="match status" value="1"/>
</dbReference>
<name>Q74B23_GEOSL</name>
<keyword evidence="6" id="KW-1185">Reference proteome</keyword>
<dbReference type="Proteomes" id="UP000000577">
    <property type="component" value="Chromosome"/>
</dbReference>
<evidence type="ECO:0000313" key="5">
    <source>
        <dbReference type="EMBL" id="AAR35782.1"/>
    </source>
</evidence>
<dbReference type="SMR" id="Q74B23"/>
<comment type="similarity">
    <text evidence="1 2">Belongs to the small heat shock protein (HSP20) family.</text>
</comment>
<dbReference type="SUPFAM" id="SSF49764">
    <property type="entry name" value="HSP20-like chaperones"/>
    <property type="match status" value="1"/>
</dbReference>
<evidence type="ECO:0000256" key="1">
    <source>
        <dbReference type="PROSITE-ProRule" id="PRU00285"/>
    </source>
</evidence>
<dbReference type="AlphaFoldDB" id="Q74B23"/>
<evidence type="ECO:0000256" key="3">
    <source>
        <dbReference type="SAM" id="MobiDB-lite"/>
    </source>
</evidence>
<feature type="region of interest" description="Disordered" evidence="3">
    <location>
        <begin position="1"/>
        <end position="24"/>
    </location>
</feature>
<reference evidence="5 6" key="2">
    <citation type="journal article" date="2012" name="BMC Genomics">
        <title>Comparative genomic analysis of Geobacter sulfurreducens KN400, a strain with enhanced capacity for extracellular electron transfer and electricity production.</title>
        <authorList>
            <person name="Butler J.E."/>
            <person name="Young N.D."/>
            <person name="Aklujkar M."/>
            <person name="Lovley D.R."/>
        </authorList>
    </citation>
    <scope>NUCLEOTIDE SEQUENCE [LARGE SCALE GENOMIC DNA]</scope>
    <source>
        <strain evidence="6">ATCC 51573 / DSM 12127 / PCA</strain>
    </source>
</reference>
<dbReference type="RefSeq" id="WP_010943046.1">
    <property type="nucleotide sequence ID" value="NC_002939.5"/>
</dbReference>
<reference evidence="5 6" key="1">
    <citation type="journal article" date="2003" name="Science">
        <title>Genome of Geobacter sulfurreducens: metal reduction in subsurface environments.</title>
        <authorList>
            <person name="Methe B.A."/>
            <person name="Nelson K.E."/>
            <person name="Eisen J.A."/>
            <person name="Paulsen I.T."/>
            <person name="Nelson W."/>
            <person name="Heidelberg J.F."/>
            <person name="Wu D."/>
            <person name="Wu M."/>
            <person name="Ward N."/>
            <person name="Beanan M.J."/>
            <person name="Dodson R.J."/>
            <person name="Madupu R."/>
            <person name="Brinkac L.M."/>
            <person name="Daugherty S.C."/>
            <person name="DeBoy R.T."/>
            <person name="Durkin A.S."/>
            <person name="Gwinn M."/>
            <person name="Kolonay J.F."/>
            <person name="Sullivan S.A."/>
            <person name="Haft D.H."/>
            <person name="Selengut J."/>
            <person name="Davidsen T.M."/>
            <person name="Zafar N."/>
            <person name="White O."/>
            <person name="Tran B."/>
            <person name="Romero C."/>
            <person name="Forberger H.A."/>
            <person name="Weidman J."/>
            <person name="Khouri H."/>
            <person name="Feldblyum T.V."/>
            <person name="Utterback T.R."/>
            <person name="Van Aken S.E."/>
            <person name="Lovley D.R."/>
            <person name="Fraser C.M."/>
        </authorList>
    </citation>
    <scope>NUCLEOTIDE SEQUENCE [LARGE SCALE GENOMIC DNA]</scope>
    <source>
        <strain evidence="6">ATCC 51573 / DSM 12127 / PCA</strain>
    </source>
</reference>
<dbReference type="Gene3D" id="2.60.40.790">
    <property type="match status" value="1"/>
</dbReference>
<dbReference type="EMBL" id="AE017180">
    <property type="protein sequence ID" value="AAR35782.1"/>
    <property type="molecule type" value="Genomic_DNA"/>
</dbReference>
<dbReference type="InterPro" id="IPR008978">
    <property type="entry name" value="HSP20-like_chaperone"/>
</dbReference>
<dbReference type="STRING" id="243231.GSU2409"/>
<evidence type="ECO:0000313" key="6">
    <source>
        <dbReference type="Proteomes" id="UP000000577"/>
    </source>
</evidence>
<accession>Q74B23</accession>
<dbReference type="InParanoid" id="Q74B23"/>
<dbReference type="GO" id="GO:0051082">
    <property type="term" value="F:unfolded protein binding"/>
    <property type="evidence" value="ECO:0000318"/>
    <property type="project" value="GO_Central"/>
</dbReference>
<dbReference type="EnsemblBacteria" id="AAR35782">
    <property type="protein sequence ID" value="AAR35782"/>
    <property type="gene ID" value="GSU2409"/>
</dbReference>
<feature type="compositionally biased region" description="Basic and acidic residues" evidence="3">
    <location>
        <begin position="8"/>
        <end position="24"/>
    </location>
</feature>
<dbReference type="GO" id="GO:0042542">
    <property type="term" value="P:response to hydrogen peroxide"/>
    <property type="evidence" value="ECO:0000318"/>
    <property type="project" value="GO_Central"/>
</dbReference>
<dbReference type="eggNOG" id="COG0071">
    <property type="taxonomic scope" value="Bacteria"/>
</dbReference>
<proteinExistence type="inferred from homology"/>
<organism evidence="5 6">
    <name type="scientific">Geobacter sulfurreducens (strain ATCC 51573 / DSM 12127 / PCA)</name>
    <dbReference type="NCBI Taxonomy" id="243231"/>
    <lineage>
        <taxon>Bacteria</taxon>
        <taxon>Pseudomonadati</taxon>
        <taxon>Thermodesulfobacteriota</taxon>
        <taxon>Desulfuromonadia</taxon>
        <taxon>Geobacterales</taxon>
        <taxon>Geobacteraceae</taxon>
        <taxon>Geobacter</taxon>
    </lineage>
</organism>
<sequence length="132" mass="14738">MAVNSLTERNEERNVQPREETRSNERYIRPAVNIIETEEGLVLTADIPGAAKETLDVNVEKGILTISAPVSHEMPGTTAYREFELASYYRQFSIPESLDHEKAKAEYVNGILTLRVPKAEAAKPKRIAVQVG</sequence>
<gene>
    <name evidence="5" type="ordered locus">GSU2409</name>
</gene>
<dbReference type="GO" id="GO:0051259">
    <property type="term" value="P:protein complex oligomerization"/>
    <property type="evidence" value="ECO:0000318"/>
    <property type="project" value="GO_Central"/>
</dbReference>
<dbReference type="Pfam" id="PF00011">
    <property type="entry name" value="HSP20"/>
    <property type="match status" value="1"/>
</dbReference>
<dbReference type="PANTHER" id="PTHR11527">
    <property type="entry name" value="HEAT-SHOCK PROTEIN 20 FAMILY MEMBER"/>
    <property type="match status" value="1"/>
</dbReference>
<feature type="domain" description="SHSP" evidence="4">
    <location>
        <begin position="23"/>
        <end position="132"/>
    </location>
</feature>
<dbReference type="InterPro" id="IPR002068">
    <property type="entry name" value="A-crystallin/Hsp20_dom"/>
</dbReference>
<evidence type="ECO:0000259" key="4">
    <source>
        <dbReference type="PROSITE" id="PS01031"/>
    </source>
</evidence>
<evidence type="ECO:0000256" key="2">
    <source>
        <dbReference type="RuleBase" id="RU003616"/>
    </source>
</evidence>
<dbReference type="HOGENOM" id="CLU_046737_9_3_7"/>
<dbReference type="CDD" id="cd06464">
    <property type="entry name" value="ACD_sHsps-like"/>
    <property type="match status" value="1"/>
</dbReference>
<dbReference type="InterPro" id="IPR031107">
    <property type="entry name" value="Small_HSP"/>
</dbReference>
<protein>
    <submittedName>
        <fullName evidence="5">ATP-independent chaperone, alpha-crystallin/Hsp20 family</fullName>
    </submittedName>
</protein>